<keyword evidence="10" id="KW-1185">Reference proteome</keyword>
<feature type="transmembrane region" description="Helical" evidence="8">
    <location>
        <begin position="276"/>
        <end position="306"/>
    </location>
</feature>
<dbReference type="SUPFAM" id="SSF81345">
    <property type="entry name" value="ABC transporter involved in vitamin B12 uptake, BtuC"/>
    <property type="match status" value="1"/>
</dbReference>
<evidence type="ECO:0000256" key="1">
    <source>
        <dbReference type="ARBA" id="ARBA00004651"/>
    </source>
</evidence>
<dbReference type="Gene3D" id="1.10.3470.10">
    <property type="entry name" value="ABC transporter involved in vitamin B12 uptake, BtuC"/>
    <property type="match status" value="1"/>
</dbReference>
<accession>A0A379LL74</accession>
<feature type="transmembrane region" description="Helical" evidence="8">
    <location>
        <begin position="181"/>
        <end position="199"/>
    </location>
</feature>
<dbReference type="Proteomes" id="UP000254123">
    <property type="component" value="Unassembled WGS sequence"/>
</dbReference>
<evidence type="ECO:0000256" key="3">
    <source>
        <dbReference type="ARBA" id="ARBA00022448"/>
    </source>
</evidence>
<sequence>MNSPKQASVDSIPKSSSTIRKYAGSPLVPSKKQTLENPLNLVISSTQLRINPGLVFSKPVWIALLTLLISCVLFMTLQSNGNWDFVLLFRGQKLAALMIVGYCIGVSTLLFQSLTHNPILTPALLGFDSLYILIQSLLVFFLGAVNMFTGQPLLKFGIEVALMVAASLLLFRLLFNRTEHSLSRLILVGIIFGVLFRSLSNLVARLINPEDFVVIQAASFAQFNITNLHMMWLSLAICIVSAWLVWHWRFQIDVLMLGRSDAIGLGIDYQGLTLRLLVVISVLVATATAFVGPIVFLGLLVCALTNRISHSMYHSERIVLVSLVSMITLVLGQTLFERVLGMAGVLSVVIELLGGLVFIGLILKQYRKQVV</sequence>
<keyword evidence="4" id="KW-1003">Cell membrane</keyword>
<dbReference type="InterPro" id="IPR037294">
    <property type="entry name" value="ABC_BtuC-like"/>
</dbReference>
<feature type="transmembrane region" description="Helical" evidence="8">
    <location>
        <begin position="318"/>
        <end position="336"/>
    </location>
</feature>
<dbReference type="AlphaFoldDB" id="A0A379LL74"/>
<evidence type="ECO:0000313" key="10">
    <source>
        <dbReference type="Proteomes" id="UP000254123"/>
    </source>
</evidence>
<evidence type="ECO:0000256" key="6">
    <source>
        <dbReference type="ARBA" id="ARBA00022989"/>
    </source>
</evidence>
<feature type="transmembrane region" description="Helical" evidence="8">
    <location>
        <begin position="131"/>
        <end position="149"/>
    </location>
</feature>
<evidence type="ECO:0000256" key="4">
    <source>
        <dbReference type="ARBA" id="ARBA00022475"/>
    </source>
</evidence>
<dbReference type="Pfam" id="PF01032">
    <property type="entry name" value="FecCD"/>
    <property type="match status" value="1"/>
</dbReference>
<dbReference type="GO" id="GO:0033214">
    <property type="term" value="P:siderophore-iron import into cell"/>
    <property type="evidence" value="ECO:0007669"/>
    <property type="project" value="TreeGrafter"/>
</dbReference>
<evidence type="ECO:0000256" key="7">
    <source>
        <dbReference type="ARBA" id="ARBA00023136"/>
    </source>
</evidence>
<dbReference type="PANTHER" id="PTHR30472">
    <property type="entry name" value="FERRIC ENTEROBACTIN TRANSPORT SYSTEM PERMEASE PROTEIN"/>
    <property type="match status" value="1"/>
</dbReference>
<dbReference type="GO" id="GO:0005886">
    <property type="term" value="C:plasma membrane"/>
    <property type="evidence" value="ECO:0007669"/>
    <property type="project" value="UniProtKB-SubCell"/>
</dbReference>
<reference evidence="9 10" key="1">
    <citation type="submission" date="2018-06" db="EMBL/GenBank/DDBJ databases">
        <authorList>
            <consortium name="Pathogen Informatics"/>
            <person name="Doyle S."/>
        </authorList>
    </citation>
    <scope>NUCLEOTIDE SEQUENCE [LARGE SCALE GENOMIC DNA]</scope>
    <source>
        <strain evidence="9 10">NCTC10526</strain>
    </source>
</reference>
<feature type="transmembrane region" description="Helical" evidence="8">
    <location>
        <begin position="156"/>
        <end position="175"/>
    </location>
</feature>
<feature type="transmembrane region" description="Helical" evidence="8">
    <location>
        <begin position="342"/>
        <end position="363"/>
    </location>
</feature>
<dbReference type="EMBL" id="UGVC01000001">
    <property type="protein sequence ID" value="SUD91340.1"/>
    <property type="molecule type" value="Genomic_DNA"/>
</dbReference>
<evidence type="ECO:0000256" key="5">
    <source>
        <dbReference type="ARBA" id="ARBA00022692"/>
    </source>
</evidence>
<dbReference type="GO" id="GO:0022857">
    <property type="term" value="F:transmembrane transporter activity"/>
    <property type="evidence" value="ECO:0007669"/>
    <property type="project" value="InterPro"/>
</dbReference>
<comment type="similarity">
    <text evidence="2">Belongs to the binding-protein-dependent transport system permease family. FecCD subfamily.</text>
</comment>
<feature type="transmembrane region" description="Helical" evidence="8">
    <location>
        <begin position="60"/>
        <end position="82"/>
    </location>
</feature>
<evidence type="ECO:0000256" key="2">
    <source>
        <dbReference type="ARBA" id="ARBA00007935"/>
    </source>
</evidence>
<keyword evidence="7 8" id="KW-0472">Membrane</keyword>
<proteinExistence type="inferred from homology"/>
<keyword evidence="5 8" id="KW-0812">Transmembrane</keyword>
<comment type="subcellular location">
    <subcellularLocation>
        <location evidence="1">Cell membrane</location>
        <topology evidence="1">Multi-pass membrane protein</topology>
    </subcellularLocation>
</comment>
<dbReference type="InterPro" id="IPR000522">
    <property type="entry name" value="ABC_transptr_permease_BtuC"/>
</dbReference>
<dbReference type="PANTHER" id="PTHR30472:SF19">
    <property type="entry name" value="PETROBACTIN IMPORT SYSTEM PERMEASE PROTEIN YCLO"/>
    <property type="match status" value="1"/>
</dbReference>
<protein>
    <submittedName>
        <fullName evidence="9">Ferric enterobactin transport system permease protein fepD</fullName>
    </submittedName>
</protein>
<feature type="transmembrane region" description="Helical" evidence="8">
    <location>
        <begin position="94"/>
        <end position="111"/>
    </location>
</feature>
<organism evidence="9 10">
    <name type="scientific">Psychrobacter phenylpyruvicus</name>
    <dbReference type="NCBI Taxonomy" id="29432"/>
    <lineage>
        <taxon>Bacteria</taxon>
        <taxon>Pseudomonadati</taxon>
        <taxon>Pseudomonadota</taxon>
        <taxon>Gammaproteobacteria</taxon>
        <taxon>Moraxellales</taxon>
        <taxon>Moraxellaceae</taxon>
        <taxon>Psychrobacter</taxon>
    </lineage>
</organism>
<dbReference type="RefSeq" id="WP_115342976.1">
    <property type="nucleotide sequence ID" value="NZ_CAJHAQ010000001.1"/>
</dbReference>
<keyword evidence="3" id="KW-0813">Transport</keyword>
<gene>
    <name evidence="9" type="primary">fepD</name>
    <name evidence="9" type="ORF">NCTC10526_01691</name>
</gene>
<keyword evidence="6 8" id="KW-1133">Transmembrane helix</keyword>
<name>A0A379LL74_9GAMM</name>
<evidence type="ECO:0000256" key="8">
    <source>
        <dbReference type="SAM" id="Phobius"/>
    </source>
</evidence>
<evidence type="ECO:0000313" key="9">
    <source>
        <dbReference type="EMBL" id="SUD91340.1"/>
    </source>
</evidence>
<dbReference type="STRING" id="1123034.GCA_000685805_02086"/>
<feature type="transmembrane region" description="Helical" evidence="8">
    <location>
        <begin position="230"/>
        <end position="248"/>
    </location>
</feature>